<dbReference type="GO" id="GO:0046983">
    <property type="term" value="F:protein dimerization activity"/>
    <property type="evidence" value="ECO:0007669"/>
    <property type="project" value="InterPro"/>
</dbReference>
<dbReference type="GO" id="GO:0003677">
    <property type="term" value="F:DNA binding"/>
    <property type="evidence" value="ECO:0007669"/>
    <property type="project" value="UniProtKB-KW"/>
</dbReference>
<keyword evidence="5" id="KW-0804">Transcription</keyword>
<evidence type="ECO:0000256" key="5">
    <source>
        <dbReference type="ARBA" id="ARBA00023163"/>
    </source>
</evidence>
<dbReference type="GO" id="GO:0005634">
    <property type="term" value="C:nucleus"/>
    <property type="evidence" value="ECO:0007669"/>
    <property type="project" value="UniProtKB-SubCell"/>
</dbReference>
<dbReference type="GO" id="GO:0006355">
    <property type="term" value="P:regulation of DNA-templated transcription"/>
    <property type="evidence" value="ECO:0007669"/>
    <property type="project" value="UniProtKB-ARBA"/>
</dbReference>
<dbReference type="FunFam" id="4.10.280.10:FF:000095">
    <property type="entry name" value="Basic helix-loop-helix family protein"/>
    <property type="match status" value="1"/>
</dbReference>
<dbReference type="FunCoup" id="A0A7J7CVG9">
    <property type="interactions" value="10"/>
</dbReference>
<evidence type="ECO:0000256" key="3">
    <source>
        <dbReference type="ARBA" id="ARBA00023015"/>
    </source>
</evidence>
<dbReference type="PANTHER" id="PTHR45959:SF72">
    <property type="entry name" value="BHLH DOMAIN-CONTAINING PROTEIN"/>
    <property type="match status" value="1"/>
</dbReference>
<keyword evidence="4" id="KW-0238">DNA-binding</keyword>
<organism evidence="9 10">
    <name type="scientific">Tripterygium wilfordii</name>
    <name type="common">Thunder God vine</name>
    <dbReference type="NCBI Taxonomy" id="458696"/>
    <lineage>
        <taxon>Eukaryota</taxon>
        <taxon>Viridiplantae</taxon>
        <taxon>Streptophyta</taxon>
        <taxon>Embryophyta</taxon>
        <taxon>Tracheophyta</taxon>
        <taxon>Spermatophyta</taxon>
        <taxon>Magnoliopsida</taxon>
        <taxon>eudicotyledons</taxon>
        <taxon>Gunneridae</taxon>
        <taxon>Pentapetalae</taxon>
        <taxon>rosids</taxon>
        <taxon>fabids</taxon>
        <taxon>Celastrales</taxon>
        <taxon>Celastraceae</taxon>
        <taxon>Tripterygium</taxon>
    </lineage>
</organism>
<dbReference type="EMBL" id="JAAARO010000013">
    <property type="protein sequence ID" value="KAF5738061.1"/>
    <property type="molecule type" value="Genomic_DNA"/>
</dbReference>
<evidence type="ECO:0000259" key="8">
    <source>
        <dbReference type="PROSITE" id="PS50888"/>
    </source>
</evidence>
<gene>
    <name evidence="9" type="ORF">HS088_TW13G00955</name>
</gene>
<dbReference type="CDD" id="cd11452">
    <property type="entry name" value="bHLH_AtNAI1_like"/>
    <property type="match status" value="1"/>
</dbReference>
<evidence type="ECO:0000256" key="6">
    <source>
        <dbReference type="ARBA" id="ARBA00023242"/>
    </source>
</evidence>
<keyword evidence="10" id="KW-1185">Reference proteome</keyword>
<sequence>MDISAGKWLSELGMDDVYYSGLDYQYQMSPFDYSLQLESLNNFHYSNSNHLDTNNLACGSATASPVLQEASHHIDHDYQRPTKQIKIMTNTRKSCTDTNYDNNNIITSKGSSSSSSPSSQIISFDNSSADANIIKPKVEVVDNGLFMLNYPPKYDQGTNMAITASAAPSRRSPLHAQDHVMAERKRREKLSLRFIALSAIVPGLKKMDKASVLGDAIKYLKQLQERVKTLEEQASKKTMESVVFNKKSVYMDDENLDTESDHPLPEIEARVSHKDVLIRIHCENHKGCVVNILSQMEKLKLSVVNTSVLPFGNSTMDITVLAQMEEEFSMTVKDLVRKLREGLLKLMQNSI</sequence>
<accession>A0A7J7CVG9</accession>
<dbReference type="Pfam" id="PF00010">
    <property type="entry name" value="HLH"/>
    <property type="match status" value="1"/>
</dbReference>
<dbReference type="InParanoid" id="A0A7J7CVG9"/>
<evidence type="ECO:0000313" key="9">
    <source>
        <dbReference type="EMBL" id="KAF5738061.1"/>
    </source>
</evidence>
<dbReference type="PANTHER" id="PTHR45959">
    <property type="entry name" value="BHLH TRANSCRIPTION FACTOR"/>
    <property type="match status" value="1"/>
</dbReference>
<evidence type="ECO:0000256" key="2">
    <source>
        <dbReference type="ARBA" id="ARBA00011738"/>
    </source>
</evidence>
<keyword evidence="3" id="KW-0805">Transcription regulation</keyword>
<protein>
    <submittedName>
        <fullName evidence="9">Transcription factor bHLH18-like</fullName>
    </submittedName>
</protein>
<dbReference type="Gene3D" id="4.10.280.10">
    <property type="entry name" value="Helix-loop-helix DNA-binding domain"/>
    <property type="match status" value="1"/>
</dbReference>
<evidence type="ECO:0000256" key="1">
    <source>
        <dbReference type="ARBA" id="ARBA00004123"/>
    </source>
</evidence>
<comment type="subunit">
    <text evidence="2">Homodimer.</text>
</comment>
<comment type="caution">
    <text evidence="9">The sequence shown here is derived from an EMBL/GenBank/DDBJ whole genome shotgun (WGS) entry which is preliminary data.</text>
</comment>
<dbReference type="InterPro" id="IPR036638">
    <property type="entry name" value="HLH_DNA-bd_sf"/>
</dbReference>
<dbReference type="SUPFAM" id="SSF47459">
    <property type="entry name" value="HLH, helix-loop-helix DNA-binding domain"/>
    <property type="match status" value="1"/>
</dbReference>
<reference evidence="9 10" key="1">
    <citation type="journal article" date="2020" name="Nat. Commun.">
        <title>Genome of Tripterygium wilfordii and identification of cytochrome P450 involved in triptolide biosynthesis.</title>
        <authorList>
            <person name="Tu L."/>
            <person name="Su P."/>
            <person name="Zhang Z."/>
            <person name="Gao L."/>
            <person name="Wang J."/>
            <person name="Hu T."/>
            <person name="Zhou J."/>
            <person name="Zhang Y."/>
            <person name="Zhao Y."/>
            <person name="Liu Y."/>
            <person name="Song Y."/>
            <person name="Tong Y."/>
            <person name="Lu Y."/>
            <person name="Yang J."/>
            <person name="Xu C."/>
            <person name="Jia M."/>
            <person name="Peters R.J."/>
            <person name="Huang L."/>
            <person name="Gao W."/>
        </authorList>
    </citation>
    <scope>NUCLEOTIDE SEQUENCE [LARGE SCALE GENOMIC DNA]</scope>
    <source>
        <strain evidence="10">cv. XIE 37</strain>
        <tissue evidence="9">Leaf</tissue>
    </source>
</reference>
<comment type="subcellular location">
    <subcellularLocation>
        <location evidence="1">Nucleus</location>
    </subcellularLocation>
</comment>
<proteinExistence type="predicted"/>
<feature type="domain" description="BHLH" evidence="8">
    <location>
        <begin position="174"/>
        <end position="223"/>
    </location>
</feature>
<dbReference type="InterPro" id="IPR011598">
    <property type="entry name" value="bHLH_dom"/>
</dbReference>
<name>A0A7J7CVG9_TRIWF</name>
<dbReference type="Proteomes" id="UP000593562">
    <property type="component" value="Unassembled WGS sequence"/>
</dbReference>
<keyword evidence="6" id="KW-0539">Nucleus</keyword>
<dbReference type="AlphaFoldDB" id="A0A7J7CVG9"/>
<dbReference type="SMART" id="SM00353">
    <property type="entry name" value="HLH"/>
    <property type="match status" value="1"/>
</dbReference>
<evidence type="ECO:0000313" key="10">
    <source>
        <dbReference type="Proteomes" id="UP000593562"/>
    </source>
</evidence>
<evidence type="ECO:0000256" key="7">
    <source>
        <dbReference type="SAM" id="Coils"/>
    </source>
</evidence>
<keyword evidence="7" id="KW-0175">Coiled coil</keyword>
<dbReference type="InterPro" id="IPR052610">
    <property type="entry name" value="bHLH_transcription_regulator"/>
</dbReference>
<dbReference type="PROSITE" id="PS50888">
    <property type="entry name" value="BHLH"/>
    <property type="match status" value="1"/>
</dbReference>
<evidence type="ECO:0000256" key="4">
    <source>
        <dbReference type="ARBA" id="ARBA00023125"/>
    </source>
</evidence>
<feature type="coiled-coil region" evidence="7">
    <location>
        <begin position="213"/>
        <end position="240"/>
    </location>
</feature>